<proteinExistence type="predicted"/>
<comment type="caution">
    <text evidence="1">The sequence shown here is derived from an EMBL/GenBank/DDBJ whole genome shotgun (WGS) entry which is preliminary data.</text>
</comment>
<keyword evidence="2" id="KW-1185">Reference proteome</keyword>
<evidence type="ECO:0000313" key="2">
    <source>
        <dbReference type="Proteomes" id="UP000266723"/>
    </source>
</evidence>
<gene>
    <name evidence="1" type="ORF">DY000_02058685</name>
</gene>
<reference evidence="1 2" key="1">
    <citation type="journal article" date="2020" name="BMC Genomics">
        <title>Intraspecific diversification of the crop wild relative Brassica cretica Lam. using demographic model selection.</title>
        <authorList>
            <person name="Kioukis A."/>
            <person name="Michalopoulou V.A."/>
            <person name="Briers L."/>
            <person name="Pirintsos S."/>
            <person name="Studholme D.J."/>
            <person name="Pavlidis P."/>
            <person name="Sarris P.F."/>
        </authorList>
    </citation>
    <scope>NUCLEOTIDE SEQUENCE [LARGE SCALE GENOMIC DNA]</scope>
    <source>
        <strain evidence="2">cv. PFS-1207/04</strain>
    </source>
</reference>
<name>A0ABQ7AYY5_BRACR</name>
<evidence type="ECO:0000313" key="1">
    <source>
        <dbReference type="EMBL" id="KAF3519630.1"/>
    </source>
</evidence>
<accession>A0ABQ7AYY5</accession>
<dbReference type="Proteomes" id="UP000266723">
    <property type="component" value="Unassembled WGS sequence"/>
</dbReference>
<protein>
    <recommendedName>
        <fullName evidence="3">F-box associated domain-containing protein</fullName>
    </recommendedName>
</protein>
<organism evidence="1 2">
    <name type="scientific">Brassica cretica</name>
    <name type="common">Mustard</name>
    <dbReference type="NCBI Taxonomy" id="69181"/>
    <lineage>
        <taxon>Eukaryota</taxon>
        <taxon>Viridiplantae</taxon>
        <taxon>Streptophyta</taxon>
        <taxon>Embryophyta</taxon>
        <taxon>Tracheophyta</taxon>
        <taxon>Spermatophyta</taxon>
        <taxon>Magnoliopsida</taxon>
        <taxon>eudicotyledons</taxon>
        <taxon>Gunneridae</taxon>
        <taxon>Pentapetalae</taxon>
        <taxon>rosids</taxon>
        <taxon>malvids</taxon>
        <taxon>Brassicales</taxon>
        <taxon>Brassicaceae</taxon>
        <taxon>Brassiceae</taxon>
        <taxon>Brassica</taxon>
    </lineage>
</organism>
<dbReference type="EMBL" id="QGKV02001556">
    <property type="protein sequence ID" value="KAF3519630.1"/>
    <property type="molecule type" value="Genomic_DNA"/>
</dbReference>
<sequence>MRELSICYDLFGSQPYVPLPSILYTCKSLMTLELEGQTILVDICDPPSTKHVIVAPSIKYFKIEDEGDDSSVKHLSLRQLFNGVDESMFTVGIVFNQLEHFKVCIHSENCSTLLLWLLRYSPKLTVLNLYVDDDNQDFYGYYRLTGRTALWLLPIGSQTVLRLQAADRGTRAVAVGIASDSDVNGKLRLSRIRNALGLELIRWTRAGTPCRNKRHDRG</sequence>
<evidence type="ECO:0008006" key="3">
    <source>
        <dbReference type="Google" id="ProtNLM"/>
    </source>
</evidence>